<dbReference type="InterPro" id="IPR029068">
    <property type="entry name" value="Glyas_Bleomycin-R_OHBP_Dase"/>
</dbReference>
<reference evidence="3" key="1">
    <citation type="journal article" date="2023" name="Environ. Microbiol.">
        <title>The 2-methylpropene degradation pathway in Mycobacteriaceae family strains.</title>
        <authorList>
            <person name="Helbich S."/>
            <person name="Barrantes I."/>
            <person name="Dos Anjos Borges L.G."/>
            <person name="Pieper D.H."/>
            <person name="Vainshtein Y."/>
            <person name="Sohn K."/>
            <person name="Engesser K.H."/>
        </authorList>
    </citation>
    <scope>NUCLEOTIDE SEQUENCE</scope>
    <source>
        <strain evidence="3">IBE100</strain>
    </source>
</reference>
<dbReference type="InterPro" id="IPR004360">
    <property type="entry name" value="Glyas_Fos-R_dOase_dom"/>
</dbReference>
<dbReference type="RefSeq" id="WP_278219502.1">
    <property type="nucleotide sequence ID" value="NZ_JAKZMO010000001.1"/>
</dbReference>
<keyword evidence="4" id="KW-1185">Reference proteome</keyword>
<dbReference type="InterPro" id="IPR051785">
    <property type="entry name" value="MMCE/EMCE_epimerase"/>
</dbReference>
<name>A0ABT6GJB2_MYCGU</name>
<sequence>MPPLAPSKLVESDSTRPRLAGLHHFGISVANLERSIVFYCDVLGADVLMADTAEGEDLRRFPGRAAILSLGGQVFDLCEHSGNAGERFDPVRTGLDHFALEAGSVDDLRAWASWLDTSGVARSEIRKVAGDLGTMFDFVDPDGIQIEFAHYNVS</sequence>
<dbReference type="Gene3D" id="3.10.180.10">
    <property type="entry name" value="2,3-Dihydroxybiphenyl 1,2-Dioxygenase, domain 1"/>
    <property type="match status" value="1"/>
</dbReference>
<proteinExistence type="predicted"/>
<dbReference type="Proteomes" id="UP001154266">
    <property type="component" value="Unassembled WGS sequence"/>
</dbReference>
<dbReference type="PANTHER" id="PTHR43048:SF3">
    <property type="entry name" value="METHYLMALONYL-COA EPIMERASE, MITOCHONDRIAL"/>
    <property type="match status" value="1"/>
</dbReference>
<organism evidence="3 4">
    <name type="scientific">Mycolicibacterium gadium</name>
    <name type="common">Mycobacterium gadium</name>
    <dbReference type="NCBI Taxonomy" id="1794"/>
    <lineage>
        <taxon>Bacteria</taxon>
        <taxon>Bacillati</taxon>
        <taxon>Actinomycetota</taxon>
        <taxon>Actinomycetes</taxon>
        <taxon>Mycobacteriales</taxon>
        <taxon>Mycobacteriaceae</taxon>
        <taxon>Mycolicibacterium</taxon>
    </lineage>
</organism>
<evidence type="ECO:0000256" key="1">
    <source>
        <dbReference type="ARBA" id="ARBA00022723"/>
    </source>
</evidence>
<dbReference type="SUPFAM" id="SSF54593">
    <property type="entry name" value="Glyoxalase/Bleomycin resistance protein/Dihydroxybiphenyl dioxygenase"/>
    <property type="match status" value="1"/>
</dbReference>
<dbReference type="Pfam" id="PF00903">
    <property type="entry name" value="Glyoxalase"/>
    <property type="match status" value="1"/>
</dbReference>
<evidence type="ECO:0000259" key="2">
    <source>
        <dbReference type="PROSITE" id="PS51819"/>
    </source>
</evidence>
<dbReference type="InterPro" id="IPR037523">
    <property type="entry name" value="VOC_core"/>
</dbReference>
<dbReference type="CDD" id="cd06587">
    <property type="entry name" value="VOC"/>
    <property type="match status" value="1"/>
</dbReference>
<feature type="domain" description="VOC" evidence="2">
    <location>
        <begin position="21"/>
        <end position="151"/>
    </location>
</feature>
<dbReference type="PANTHER" id="PTHR43048">
    <property type="entry name" value="METHYLMALONYL-COA EPIMERASE"/>
    <property type="match status" value="1"/>
</dbReference>
<evidence type="ECO:0000313" key="3">
    <source>
        <dbReference type="EMBL" id="MDG5481445.1"/>
    </source>
</evidence>
<accession>A0ABT6GJB2</accession>
<dbReference type="EMBL" id="JAKZMO010000001">
    <property type="protein sequence ID" value="MDG5481445.1"/>
    <property type="molecule type" value="Genomic_DNA"/>
</dbReference>
<protein>
    <submittedName>
        <fullName evidence="3">VOC family protein</fullName>
    </submittedName>
</protein>
<comment type="caution">
    <text evidence="3">The sequence shown here is derived from an EMBL/GenBank/DDBJ whole genome shotgun (WGS) entry which is preliminary data.</text>
</comment>
<keyword evidence="1" id="KW-0479">Metal-binding</keyword>
<evidence type="ECO:0000313" key="4">
    <source>
        <dbReference type="Proteomes" id="UP001154266"/>
    </source>
</evidence>
<gene>
    <name evidence="3" type="ORF">MNO81_01375</name>
</gene>
<dbReference type="PROSITE" id="PS51819">
    <property type="entry name" value="VOC"/>
    <property type="match status" value="1"/>
</dbReference>